<dbReference type="SUPFAM" id="SSF53597">
    <property type="entry name" value="Dihydrofolate reductase-like"/>
    <property type="match status" value="1"/>
</dbReference>
<comment type="caution">
    <text evidence="2">The sequence shown here is derived from an EMBL/GenBank/DDBJ whole genome shotgun (WGS) entry which is preliminary data.</text>
</comment>
<dbReference type="InterPro" id="IPR050765">
    <property type="entry name" value="Riboflavin_Biosynth_HTPR"/>
</dbReference>
<reference evidence="2 3" key="1">
    <citation type="submission" date="2018-06" db="EMBL/GenBank/DDBJ databases">
        <title>Genomic Encyclopedia of Type Strains, Phase III (KMG-III): the genomes of soil and plant-associated and newly described type strains.</title>
        <authorList>
            <person name="Whitman W."/>
        </authorList>
    </citation>
    <scope>NUCLEOTIDE SEQUENCE [LARGE SCALE GENOMIC DNA]</scope>
    <source>
        <strain evidence="2 3">CGMCC 4.7090</strain>
    </source>
</reference>
<feature type="domain" description="Bacterial bifunctional deaminase-reductase C-terminal" evidence="1">
    <location>
        <begin position="2"/>
        <end position="182"/>
    </location>
</feature>
<dbReference type="GO" id="GO:0009231">
    <property type="term" value="P:riboflavin biosynthetic process"/>
    <property type="evidence" value="ECO:0007669"/>
    <property type="project" value="InterPro"/>
</dbReference>
<dbReference type="InterPro" id="IPR024072">
    <property type="entry name" value="DHFR-like_dom_sf"/>
</dbReference>
<proteinExistence type="predicted"/>
<dbReference type="PANTHER" id="PTHR38011:SF11">
    <property type="entry name" value="2,5-DIAMINO-6-RIBOSYLAMINO-4(3H)-PYRIMIDINONE 5'-PHOSPHATE REDUCTASE"/>
    <property type="match status" value="1"/>
</dbReference>
<dbReference type="PANTHER" id="PTHR38011">
    <property type="entry name" value="DIHYDROFOLATE REDUCTASE FAMILY PROTEIN (AFU_ORTHOLOGUE AFUA_8G06820)"/>
    <property type="match status" value="1"/>
</dbReference>
<gene>
    <name evidence="2" type="ORF">B0I29_101241</name>
</gene>
<keyword evidence="3" id="KW-1185">Reference proteome</keyword>
<evidence type="ECO:0000259" key="1">
    <source>
        <dbReference type="Pfam" id="PF01872"/>
    </source>
</evidence>
<dbReference type="InterPro" id="IPR002734">
    <property type="entry name" value="RibDG_C"/>
</dbReference>
<dbReference type="Proteomes" id="UP000249341">
    <property type="component" value="Unassembled WGS sequence"/>
</dbReference>
<dbReference type="AlphaFoldDB" id="A0A327ZLD1"/>
<evidence type="ECO:0000313" key="3">
    <source>
        <dbReference type="Proteomes" id="UP000249341"/>
    </source>
</evidence>
<dbReference type="EMBL" id="QLMJ01000001">
    <property type="protein sequence ID" value="RAK43111.1"/>
    <property type="molecule type" value="Genomic_DNA"/>
</dbReference>
<name>A0A327ZLD1_9ACTN</name>
<accession>A0A327ZLD1</accession>
<dbReference type="RefSeq" id="WP_111646917.1">
    <property type="nucleotide sequence ID" value="NZ_JACHWI010000001.1"/>
</dbReference>
<evidence type="ECO:0000313" key="2">
    <source>
        <dbReference type="EMBL" id="RAK43111.1"/>
    </source>
</evidence>
<protein>
    <submittedName>
        <fullName evidence="2">Dihydrofolate reductase</fullName>
    </submittedName>
</protein>
<organism evidence="2 3">
    <name type="scientific">Actinoplanes lutulentus</name>
    <dbReference type="NCBI Taxonomy" id="1287878"/>
    <lineage>
        <taxon>Bacteria</taxon>
        <taxon>Bacillati</taxon>
        <taxon>Actinomycetota</taxon>
        <taxon>Actinomycetes</taxon>
        <taxon>Micromonosporales</taxon>
        <taxon>Micromonosporaceae</taxon>
        <taxon>Actinoplanes</taxon>
    </lineage>
</organism>
<dbReference type="Gene3D" id="3.40.430.10">
    <property type="entry name" value="Dihydrofolate Reductase, subunit A"/>
    <property type="match status" value="1"/>
</dbReference>
<sequence>MRKLVYFVAATVDGFIAAPDGSWDFFVLHDDVTAYMVERYPETVPTHIRSAVGITAPNQAFDTVLMGRGTYEPALAEGVTSPYAHLRQVVFSRTMTESPDPAVQVVADDPVAFAEKLKREPGLDIWLAGGGSLAGALLPAIDELVIKLNPVIAGSGIPLAAAGFHPHRLTLTDATPLPSGVVVLRYSADRDGGSVG</sequence>
<dbReference type="OrthoDB" id="195113at2"/>
<dbReference type="Pfam" id="PF01872">
    <property type="entry name" value="RibD_C"/>
    <property type="match status" value="1"/>
</dbReference>
<dbReference type="GO" id="GO:0008703">
    <property type="term" value="F:5-amino-6-(5-phosphoribosylamino)uracil reductase activity"/>
    <property type="evidence" value="ECO:0007669"/>
    <property type="project" value="InterPro"/>
</dbReference>